<dbReference type="AlphaFoldDB" id="A0A106C0P7"/>
<name>A0A106C0P7_SHEFR</name>
<evidence type="ECO:0000256" key="1">
    <source>
        <dbReference type="SAM" id="SignalP"/>
    </source>
</evidence>
<feature type="chain" id="PRO_5007125961" evidence="1">
    <location>
        <begin position="20"/>
        <end position="267"/>
    </location>
</feature>
<organism evidence="3">
    <name type="scientific">Shewanella frigidimarina</name>
    <dbReference type="NCBI Taxonomy" id="56812"/>
    <lineage>
        <taxon>Bacteria</taxon>
        <taxon>Pseudomonadati</taxon>
        <taxon>Pseudomonadota</taxon>
        <taxon>Gammaproteobacteria</taxon>
        <taxon>Alteromonadales</taxon>
        <taxon>Shewanellaceae</taxon>
        <taxon>Shewanella</taxon>
    </lineage>
</organism>
<reference evidence="3 4" key="1">
    <citation type="submission" date="2016-01" db="EMBL/GenBank/DDBJ databases">
        <title>Draft genome of the antarctic isolate Shewanella frigidimarina Ag06-30.</title>
        <authorList>
            <person name="Parmeciano Di Noto G."/>
            <person name="Vazquez S."/>
            <person name="Mac Cormack W."/>
            <person name="Iriarte A."/>
            <person name="Quiroga C."/>
        </authorList>
    </citation>
    <scope>NUCLEOTIDE SEQUENCE [LARGE SCALE GENOMIC DNA]</scope>
    <source>
        <strain evidence="3 4">Ag06-30</strain>
    </source>
</reference>
<keyword evidence="1" id="KW-0732">Signal</keyword>
<dbReference type="GO" id="GO:0016810">
    <property type="term" value="F:hydrolase activity, acting on carbon-nitrogen (but not peptide) bonds"/>
    <property type="evidence" value="ECO:0007669"/>
    <property type="project" value="InterPro"/>
</dbReference>
<dbReference type="SUPFAM" id="SSF88713">
    <property type="entry name" value="Glycoside hydrolase/deacetylase"/>
    <property type="match status" value="1"/>
</dbReference>
<dbReference type="InterPro" id="IPR011330">
    <property type="entry name" value="Glyco_hydro/deAcase_b/a-brl"/>
</dbReference>
<dbReference type="Pfam" id="PF01522">
    <property type="entry name" value="Polysacc_deac_1"/>
    <property type="match status" value="1"/>
</dbReference>
<dbReference type="PROSITE" id="PS51677">
    <property type="entry name" value="NODB"/>
    <property type="match status" value="1"/>
</dbReference>
<dbReference type="InterPro" id="IPR050248">
    <property type="entry name" value="Polysacc_deacetylase_ArnD"/>
</dbReference>
<accession>A0A106C0P7</accession>
<feature type="domain" description="NodB homology" evidence="2">
    <location>
        <begin position="40"/>
        <end position="267"/>
    </location>
</feature>
<sequence length="267" mass="29551">MIKYFTLIAALLVSPSSYAEMPSTVNTQADTFTWPGGGTLAVSLSYDDALNSQLDNVIPALDKHNFKASFYVVVNSPVLNARLDEWRAAANNGHELGNHSVYHPCRASLPNKDWVEVHHDLDHYSVAQMIEELEVANTFLKAIDGQSERTYTVPCGDMVIGADVLSSQQYLSQLNELFTAVKGEGDDARFSLILHPEGQSSNELINYIRNIPADTLLVNIIFHGVGGDYLSVSSEVHAELLTFLANNRDAYYVDSYINLMKYADSKL</sequence>
<dbReference type="EMBL" id="LRDC01000017">
    <property type="protein sequence ID" value="KVX02114.1"/>
    <property type="molecule type" value="Genomic_DNA"/>
</dbReference>
<evidence type="ECO:0000313" key="3">
    <source>
        <dbReference type="EMBL" id="KVX02114.1"/>
    </source>
</evidence>
<dbReference type="GO" id="GO:0005975">
    <property type="term" value="P:carbohydrate metabolic process"/>
    <property type="evidence" value="ECO:0007669"/>
    <property type="project" value="InterPro"/>
</dbReference>
<comment type="caution">
    <text evidence="3">The sequence shown here is derived from an EMBL/GenBank/DDBJ whole genome shotgun (WGS) entry which is preliminary data.</text>
</comment>
<dbReference type="RefSeq" id="WP_059745609.1">
    <property type="nucleotide sequence ID" value="NZ_JBOZOX010000042.1"/>
</dbReference>
<proteinExistence type="predicted"/>
<protein>
    <submittedName>
        <fullName evidence="3">Polysaccharide deacetylase</fullName>
    </submittedName>
</protein>
<dbReference type="PANTHER" id="PTHR10587">
    <property type="entry name" value="GLYCOSYL TRANSFERASE-RELATED"/>
    <property type="match status" value="1"/>
</dbReference>
<gene>
    <name evidence="3" type="ORF">AWJ07_15730</name>
</gene>
<feature type="signal peptide" evidence="1">
    <location>
        <begin position="1"/>
        <end position="19"/>
    </location>
</feature>
<evidence type="ECO:0000259" key="2">
    <source>
        <dbReference type="PROSITE" id="PS51677"/>
    </source>
</evidence>
<evidence type="ECO:0000313" key="4">
    <source>
        <dbReference type="Proteomes" id="UP000055702"/>
    </source>
</evidence>
<dbReference type="Proteomes" id="UP000055702">
    <property type="component" value="Unassembled WGS sequence"/>
</dbReference>
<dbReference type="Gene3D" id="3.20.20.370">
    <property type="entry name" value="Glycoside hydrolase/deacetylase"/>
    <property type="match status" value="1"/>
</dbReference>
<dbReference type="InterPro" id="IPR002509">
    <property type="entry name" value="NODB_dom"/>
</dbReference>